<organism evidence="8 9">
    <name type="scientific">Luteococcus japonicus LSP_Lj1</name>
    <dbReference type="NCBI Taxonomy" id="1255658"/>
    <lineage>
        <taxon>Bacteria</taxon>
        <taxon>Bacillati</taxon>
        <taxon>Actinomycetota</taxon>
        <taxon>Actinomycetes</taxon>
        <taxon>Propionibacteriales</taxon>
        <taxon>Propionibacteriaceae</taxon>
        <taxon>Luteococcus</taxon>
    </lineage>
</organism>
<reference evidence="8 9" key="1">
    <citation type="submission" date="2017-02" db="EMBL/GenBank/DDBJ databases">
        <authorList>
            <person name="Peterson S.W."/>
        </authorList>
    </citation>
    <scope>NUCLEOTIDE SEQUENCE [LARGE SCALE GENOMIC DNA]</scope>
    <source>
        <strain evidence="8 9">LSP_Lj1</strain>
    </source>
</reference>
<dbReference type="GO" id="GO:0017004">
    <property type="term" value="P:cytochrome complex assembly"/>
    <property type="evidence" value="ECO:0007669"/>
    <property type="project" value="UniProtKB-KW"/>
</dbReference>
<dbReference type="InterPro" id="IPR002541">
    <property type="entry name" value="Cyt_c_assembly"/>
</dbReference>
<feature type="transmembrane region" description="Helical" evidence="6">
    <location>
        <begin position="225"/>
        <end position="245"/>
    </location>
</feature>
<dbReference type="PANTHER" id="PTHR30071">
    <property type="entry name" value="HEME EXPORTER PROTEIN C"/>
    <property type="match status" value="1"/>
</dbReference>
<keyword evidence="5 6" id="KW-0472">Membrane</keyword>
<dbReference type="Proteomes" id="UP000188342">
    <property type="component" value="Unassembled WGS sequence"/>
</dbReference>
<proteinExistence type="predicted"/>
<sequence>MSISELSALGIVTAAVLYLVAFMAHAAEWASARGLAADPQFASAELVEAGPGDAENDEKARIRVDMFGRMGIGITVIALVSHALGVVLRGVAAHRAPWGNMYEFTISALLFVAVAYVVLALTKDMRWLGLPITLLLAVGNGLAATVFYVAIAPLVPALHSVWFLIHIVAACIAGAAFNVGGMASIIYLFQERAEKKADGAPRTGYLAKLPSAKVMDTFAYRAHAFAFPVWFFTIAAGSIWAEYAWGRFWGWDPKETWSLVTFIIYSMYLHARATAGWRGRNAAIIAIIGVVSFWFNFIGVNLLVSGLHSYAGI</sequence>
<evidence type="ECO:0000259" key="7">
    <source>
        <dbReference type="Pfam" id="PF01578"/>
    </source>
</evidence>
<evidence type="ECO:0000313" key="8">
    <source>
        <dbReference type="EMBL" id="SJN18132.1"/>
    </source>
</evidence>
<evidence type="ECO:0000313" key="9">
    <source>
        <dbReference type="Proteomes" id="UP000188342"/>
    </source>
</evidence>
<protein>
    <submittedName>
        <fullName evidence="8">Cytochrome c-type biogenesis protein CcsA/ResC</fullName>
    </submittedName>
</protein>
<keyword evidence="3" id="KW-0201">Cytochrome c-type biogenesis</keyword>
<feature type="domain" description="Cytochrome c assembly protein" evidence="7">
    <location>
        <begin position="98"/>
        <end position="308"/>
    </location>
</feature>
<feature type="transmembrane region" description="Helical" evidence="6">
    <location>
        <begin position="257"/>
        <end position="275"/>
    </location>
</feature>
<comment type="subcellular location">
    <subcellularLocation>
        <location evidence="1">Membrane</location>
        <topology evidence="1">Multi-pass membrane protein</topology>
    </subcellularLocation>
</comment>
<dbReference type="GO" id="GO:0020037">
    <property type="term" value="F:heme binding"/>
    <property type="evidence" value="ECO:0007669"/>
    <property type="project" value="InterPro"/>
</dbReference>
<dbReference type="InterPro" id="IPR017562">
    <property type="entry name" value="Cyt_c_biogenesis_CcsA"/>
</dbReference>
<dbReference type="RefSeq" id="WP_094763396.1">
    <property type="nucleotide sequence ID" value="NZ_FUKQ01000006.1"/>
</dbReference>
<accession>A0A1R4IE44</accession>
<feature type="transmembrane region" description="Helical" evidence="6">
    <location>
        <begin position="6"/>
        <end position="24"/>
    </location>
</feature>
<keyword evidence="4 6" id="KW-1133">Transmembrane helix</keyword>
<dbReference type="EMBL" id="FUKQ01000006">
    <property type="protein sequence ID" value="SJN18132.1"/>
    <property type="molecule type" value="Genomic_DNA"/>
</dbReference>
<feature type="transmembrane region" description="Helical" evidence="6">
    <location>
        <begin position="104"/>
        <end position="122"/>
    </location>
</feature>
<keyword evidence="2 6" id="KW-0812">Transmembrane</keyword>
<evidence type="ECO:0000256" key="1">
    <source>
        <dbReference type="ARBA" id="ARBA00004141"/>
    </source>
</evidence>
<dbReference type="GO" id="GO:0005886">
    <property type="term" value="C:plasma membrane"/>
    <property type="evidence" value="ECO:0007669"/>
    <property type="project" value="TreeGrafter"/>
</dbReference>
<evidence type="ECO:0000256" key="3">
    <source>
        <dbReference type="ARBA" id="ARBA00022748"/>
    </source>
</evidence>
<dbReference type="OrthoDB" id="9814290at2"/>
<evidence type="ECO:0000256" key="2">
    <source>
        <dbReference type="ARBA" id="ARBA00022692"/>
    </source>
</evidence>
<feature type="transmembrane region" description="Helical" evidence="6">
    <location>
        <begin position="282"/>
        <end position="304"/>
    </location>
</feature>
<dbReference type="InterPro" id="IPR045062">
    <property type="entry name" value="Cyt_c_biogenesis_CcsA/CcmC"/>
</dbReference>
<feature type="transmembrane region" description="Helical" evidence="6">
    <location>
        <begin position="71"/>
        <end position="92"/>
    </location>
</feature>
<dbReference type="NCBIfam" id="TIGR03144">
    <property type="entry name" value="cytochr_II_ccsB"/>
    <property type="match status" value="1"/>
</dbReference>
<dbReference type="PANTHER" id="PTHR30071:SF1">
    <property type="entry name" value="CYTOCHROME B_B6 PROTEIN-RELATED"/>
    <property type="match status" value="1"/>
</dbReference>
<gene>
    <name evidence="8" type="ORF">FM114_01340</name>
</gene>
<dbReference type="AlphaFoldDB" id="A0A1R4IE44"/>
<evidence type="ECO:0000256" key="4">
    <source>
        <dbReference type="ARBA" id="ARBA00022989"/>
    </source>
</evidence>
<dbReference type="STRING" id="1255658.FM114_01340"/>
<keyword evidence="9" id="KW-1185">Reference proteome</keyword>
<evidence type="ECO:0000256" key="5">
    <source>
        <dbReference type="ARBA" id="ARBA00023136"/>
    </source>
</evidence>
<feature type="transmembrane region" description="Helical" evidence="6">
    <location>
        <begin position="134"/>
        <end position="155"/>
    </location>
</feature>
<name>A0A1R4IE44_9ACTN</name>
<evidence type="ECO:0000256" key="6">
    <source>
        <dbReference type="SAM" id="Phobius"/>
    </source>
</evidence>
<dbReference type="Pfam" id="PF01578">
    <property type="entry name" value="Cytochrom_C_asm"/>
    <property type="match status" value="1"/>
</dbReference>
<feature type="transmembrane region" description="Helical" evidence="6">
    <location>
        <begin position="161"/>
        <end position="189"/>
    </location>
</feature>